<feature type="region of interest" description="Disordered" evidence="1">
    <location>
        <begin position="354"/>
        <end position="436"/>
    </location>
</feature>
<dbReference type="OrthoDB" id="3269821at2759"/>
<feature type="compositionally biased region" description="Low complexity" evidence="1">
    <location>
        <begin position="381"/>
        <end position="402"/>
    </location>
</feature>
<accession>A0A2R6S3R8</accession>
<proteinExistence type="predicted"/>
<name>A0A2R6S3R8_9APHY</name>
<protein>
    <submittedName>
        <fullName evidence="2">Uncharacterized protein</fullName>
    </submittedName>
</protein>
<dbReference type="EMBL" id="MLYV02000094">
    <property type="protein sequence ID" value="PSS36903.1"/>
    <property type="molecule type" value="Genomic_DNA"/>
</dbReference>
<keyword evidence="3" id="KW-1185">Reference proteome</keyword>
<evidence type="ECO:0000313" key="2">
    <source>
        <dbReference type="EMBL" id="PSS36903.1"/>
    </source>
</evidence>
<reference evidence="2 3" key="1">
    <citation type="submission" date="2018-02" db="EMBL/GenBank/DDBJ databases">
        <title>Genome sequence of the basidiomycete white-rot fungus Phlebia centrifuga.</title>
        <authorList>
            <person name="Granchi Z."/>
            <person name="Peng M."/>
            <person name="de Vries R.P."/>
            <person name="Hilden K."/>
            <person name="Makela M.R."/>
            <person name="Grigoriev I."/>
            <person name="Riley R."/>
        </authorList>
    </citation>
    <scope>NUCLEOTIDE SEQUENCE [LARGE SCALE GENOMIC DNA]</scope>
    <source>
        <strain evidence="2 3">FBCC195</strain>
    </source>
</reference>
<feature type="compositionally biased region" description="Basic and acidic residues" evidence="1">
    <location>
        <begin position="35"/>
        <end position="55"/>
    </location>
</feature>
<sequence length="691" mass="76208">MPAGYRPSLNVEATLSEPPSIQISPKAERPLPPLPEERPEPKPQVKSQHVADKPTRSSVASGKARAHSQPSRSSHESLRKILQDPLVSPNLLSQLPWHTFHAFTSTCREFRQLLELPGLRDIILSQYVPGYRSCIGYGTVQQHGVMDINMRDLALLHITQNVPLHRYPMHALSILSSPLYIPNVPPSDRVTIKLVTLAHTHTRFVLLLQSLVHSTHSFTSHIDVDDFSLYPATGASAKTVHGVRELVFPKPLSFFNAADPDLDRENTTISATKGLRRVSTGRSVTSNYSSYSVPRASRDFPSVLKRTGSRNPLRPVMSVLGGGSQKIPLPPPSMNPPAFSYYVGSWRRTLATRKSGYHSSSVSEDEEEALPKPRFHERRSSSVNRSMESSVGSSSPSSSGSNTEYTDASSVSPKEESKHVCLPAAPTQRPTSSSPHDLCMATSRFRAPVLRVFVPCTELDEFAISACEEQLMVAGLWEHLSAGDIICNFGFVPPPETDSSSQLASSSGKTERTTHRRRWLIFNGYCLVHYIPPSPPPVENSLTLPSPFYFTHILPPYANPRFIFSLPPQSRNSSPTRSVQSRGYPDDPYAQLTLSHVRTRVSSPHSPLGFALVKKYLWLARILYVGPGSGTEAGPALGEGWQGEWVLEAEGTKEGRQTLIDAAKANANGSTPRGLWEVVRDKCGTGRLWMR</sequence>
<feature type="compositionally biased region" description="Polar residues" evidence="1">
    <location>
        <begin position="11"/>
        <end position="23"/>
    </location>
</feature>
<evidence type="ECO:0000256" key="1">
    <source>
        <dbReference type="SAM" id="MobiDB-lite"/>
    </source>
</evidence>
<dbReference type="Proteomes" id="UP000186601">
    <property type="component" value="Unassembled WGS sequence"/>
</dbReference>
<gene>
    <name evidence="2" type="ORF">PHLCEN_2v1262</name>
</gene>
<evidence type="ECO:0000313" key="3">
    <source>
        <dbReference type="Proteomes" id="UP000186601"/>
    </source>
</evidence>
<feature type="region of interest" description="Disordered" evidence="1">
    <location>
        <begin position="1"/>
        <end position="78"/>
    </location>
</feature>
<dbReference type="AlphaFoldDB" id="A0A2R6S3R8"/>
<organism evidence="2 3">
    <name type="scientific">Hermanssonia centrifuga</name>
    <dbReference type="NCBI Taxonomy" id="98765"/>
    <lineage>
        <taxon>Eukaryota</taxon>
        <taxon>Fungi</taxon>
        <taxon>Dikarya</taxon>
        <taxon>Basidiomycota</taxon>
        <taxon>Agaricomycotina</taxon>
        <taxon>Agaricomycetes</taxon>
        <taxon>Polyporales</taxon>
        <taxon>Meruliaceae</taxon>
        <taxon>Hermanssonia</taxon>
    </lineage>
</organism>
<feature type="compositionally biased region" description="Polar residues" evidence="1">
    <location>
        <begin position="403"/>
        <end position="412"/>
    </location>
</feature>
<comment type="caution">
    <text evidence="2">The sequence shown here is derived from an EMBL/GenBank/DDBJ whole genome shotgun (WGS) entry which is preliminary data.</text>
</comment>